<name>A0A2T8KWX4_9POAL</name>
<dbReference type="Gramene" id="PVH66671">
    <property type="protein sequence ID" value="PVH66671"/>
    <property type="gene ID" value="PAHAL_1G311100"/>
</dbReference>
<reference evidence="1" key="1">
    <citation type="submission" date="2018-04" db="EMBL/GenBank/DDBJ databases">
        <title>WGS assembly of Panicum hallii.</title>
        <authorList>
            <person name="Lovell J."/>
            <person name="Jenkins J."/>
            <person name="Lowry D."/>
            <person name="Mamidi S."/>
            <person name="Sreedasyam A."/>
            <person name="Weng X."/>
            <person name="Barry K."/>
            <person name="Bonette J."/>
            <person name="Campitelli B."/>
            <person name="Daum C."/>
            <person name="Gordon S."/>
            <person name="Gould B."/>
            <person name="Lipzen A."/>
            <person name="Macqueen A."/>
            <person name="Palacio-Mejia J."/>
            <person name="Plott C."/>
            <person name="Shakirov E."/>
            <person name="Shu S."/>
            <person name="Yoshinaga Y."/>
            <person name="Zane M."/>
            <person name="Rokhsar D."/>
            <person name="Grimwood J."/>
            <person name="Schmutz J."/>
            <person name="Juenger T."/>
        </authorList>
    </citation>
    <scope>NUCLEOTIDE SEQUENCE [LARGE SCALE GENOMIC DNA]</scope>
    <source>
        <strain evidence="1">FIL2</strain>
    </source>
</reference>
<evidence type="ECO:0000313" key="1">
    <source>
        <dbReference type="EMBL" id="PVH66671.1"/>
    </source>
</evidence>
<dbReference type="AlphaFoldDB" id="A0A2T8KWX4"/>
<organism evidence="1">
    <name type="scientific">Panicum hallii</name>
    <dbReference type="NCBI Taxonomy" id="206008"/>
    <lineage>
        <taxon>Eukaryota</taxon>
        <taxon>Viridiplantae</taxon>
        <taxon>Streptophyta</taxon>
        <taxon>Embryophyta</taxon>
        <taxon>Tracheophyta</taxon>
        <taxon>Spermatophyta</taxon>
        <taxon>Magnoliopsida</taxon>
        <taxon>Liliopsida</taxon>
        <taxon>Poales</taxon>
        <taxon>Poaceae</taxon>
        <taxon>PACMAD clade</taxon>
        <taxon>Panicoideae</taxon>
        <taxon>Panicodae</taxon>
        <taxon>Paniceae</taxon>
        <taxon>Panicinae</taxon>
        <taxon>Panicum</taxon>
        <taxon>Panicum sect. Panicum</taxon>
    </lineage>
</organism>
<sequence length="121" mass="13565">MADSNTRLQSGREIESDLNSLLQHLEIREDEEQGIVLEENLEELKAEARWTVLAKVSSPKAFSHAAFIANMKYAWGLAKEASFKAIEENLFVIQFSCLGHAVLLEEYDGVTKPSKVSGRKI</sequence>
<accession>A0A2T8KWX4</accession>
<protein>
    <recommendedName>
        <fullName evidence="2">DUF4283 domain-containing protein</fullName>
    </recommendedName>
</protein>
<dbReference type="Proteomes" id="UP000243499">
    <property type="component" value="Chromosome 1"/>
</dbReference>
<dbReference type="EMBL" id="CM008046">
    <property type="protein sequence ID" value="PVH66671.1"/>
    <property type="molecule type" value="Genomic_DNA"/>
</dbReference>
<evidence type="ECO:0008006" key="2">
    <source>
        <dbReference type="Google" id="ProtNLM"/>
    </source>
</evidence>
<gene>
    <name evidence="1" type="ORF">PAHAL_1G311100</name>
</gene>
<proteinExistence type="predicted"/>